<name>A0ABR4CVF9_9HELO</name>
<protein>
    <recommendedName>
        <fullName evidence="1">Heterokaryon incompatibility domain-containing protein</fullName>
    </recommendedName>
</protein>
<evidence type="ECO:0000259" key="1">
    <source>
        <dbReference type="Pfam" id="PF06985"/>
    </source>
</evidence>
<accession>A0ABR4CVF9</accession>
<reference evidence="2 3" key="1">
    <citation type="journal article" date="2024" name="Commun. Biol.">
        <title>Comparative genomic analysis of thermophilic fungi reveals convergent evolutionary adaptations and gene losses.</title>
        <authorList>
            <person name="Steindorff A.S."/>
            <person name="Aguilar-Pontes M.V."/>
            <person name="Robinson A.J."/>
            <person name="Andreopoulos B."/>
            <person name="LaButti K."/>
            <person name="Kuo A."/>
            <person name="Mondo S."/>
            <person name="Riley R."/>
            <person name="Otillar R."/>
            <person name="Haridas S."/>
            <person name="Lipzen A."/>
            <person name="Grimwood J."/>
            <person name="Schmutz J."/>
            <person name="Clum A."/>
            <person name="Reid I.D."/>
            <person name="Moisan M.C."/>
            <person name="Butler G."/>
            <person name="Nguyen T.T.M."/>
            <person name="Dewar K."/>
            <person name="Conant G."/>
            <person name="Drula E."/>
            <person name="Henrissat B."/>
            <person name="Hansel C."/>
            <person name="Singer S."/>
            <person name="Hutchinson M.I."/>
            <person name="de Vries R.P."/>
            <person name="Natvig D.O."/>
            <person name="Powell A.J."/>
            <person name="Tsang A."/>
            <person name="Grigoriev I.V."/>
        </authorList>
    </citation>
    <scope>NUCLEOTIDE SEQUENCE [LARGE SCALE GENOMIC DNA]</scope>
    <source>
        <strain evidence="2 3">CBS 494.80</strain>
    </source>
</reference>
<feature type="domain" description="Heterokaryon incompatibility" evidence="1">
    <location>
        <begin position="123"/>
        <end position="244"/>
    </location>
</feature>
<dbReference type="PANTHER" id="PTHR24148:SF64">
    <property type="entry name" value="HETEROKARYON INCOMPATIBILITY DOMAIN-CONTAINING PROTEIN"/>
    <property type="match status" value="1"/>
</dbReference>
<dbReference type="Proteomes" id="UP001595075">
    <property type="component" value="Unassembled WGS sequence"/>
</dbReference>
<dbReference type="Pfam" id="PF06985">
    <property type="entry name" value="HET"/>
    <property type="match status" value="1"/>
</dbReference>
<keyword evidence="3" id="KW-1185">Reference proteome</keyword>
<evidence type="ECO:0000313" key="2">
    <source>
        <dbReference type="EMBL" id="KAL2073860.1"/>
    </source>
</evidence>
<sequence>MDTSNNSKIYRPLCGSEIRVVQFRPYSPALGNNKIECKLSYVSLDSSPDFFALSYVWGNASITSTISLDGFDFEVTRNLFDAIMQLRNRLNVDRTAYDIAVPDLIDNDDHLAAINWEKYAISWWIDAISIDQSSTEERNTQVPRMRQLYSTAIRVVIWLGHLREDSLEVSPSAYSTTQLVLAADAAYQAICKTASGADMFRVSDDRKIEILDEVVEYPDRLIGPLMNVIHLSFSWNTRVWTVQEAVLARTDPVIMIGNEVTTLRTFAWLQACLLAGIEAGVYSTDGHFNNAMALYLDVFRTISSFSEELVAKKRLKAIHPTQDIKKKPHRHIVRLMRRAFGKSEQTAQSQNGYDLQIFAQELLERLTMFIRKQATIPHDRIYGLLGLTELPELPEDLLPDYDRPHGEVFLAYTKFIIENTNSISIILHGPNRHRGYPSWVPDLTAAPLDQSMTRTRYQSPIIQKDGCLTVSGVRIGQVISLHYDDKPLKREFMAVNDFVHMSKAWADFESCILQPSSQIRNCAFEVVMNEWVGLGFRSSFGGKVEDLQALRVMIKNGGSCPSVGSCVEALRSTFSAFRHVLLDDGTICYYYNEVDALDKEDTKVGSSAWSLRGVLGCTLLRPREGQSGFIILGQCGTIPEDRVVDSEEFLLANGEETIELY</sequence>
<evidence type="ECO:0000313" key="3">
    <source>
        <dbReference type="Proteomes" id="UP001595075"/>
    </source>
</evidence>
<proteinExistence type="predicted"/>
<dbReference type="PANTHER" id="PTHR24148">
    <property type="entry name" value="ANKYRIN REPEAT DOMAIN-CONTAINING PROTEIN 39 HOMOLOG-RELATED"/>
    <property type="match status" value="1"/>
</dbReference>
<dbReference type="InterPro" id="IPR010730">
    <property type="entry name" value="HET"/>
</dbReference>
<dbReference type="EMBL" id="JAZHXI010000003">
    <property type="protein sequence ID" value="KAL2073860.1"/>
    <property type="molecule type" value="Genomic_DNA"/>
</dbReference>
<gene>
    <name evidence="2" type="ORF">VTL71DRAFT_11186</name>
</gene>
<organism evidence="2 3">
    <name type="scientific">Oculimacula yallundae</name>
    <dbReference type="NCBI Taxonomy" id="86028"/>
    <lineage>
        <taxon>Eukaryota</taxon>
        <taxon>Fungi</taxon>
        <taxon>Dikarya</taxon>
        <taxon>Ascomycota</taxon>
        <taxon>Pezizomycotina</taxon>
        <taxon>Leotiomycetes</taxon>
        <taxon>Helotiales</taxon>
        <taxon>Ploettnerulaceae</taxon>
        <taxon>Oculimacula</taxon>
    </lineage>
</organism>
<dbReference type="InterPro" id="IPR052895">
    <property type="entry name" value="HetReg/Transcr_Mod"/>
</dbReference>
<comment type="caution">
    <text evidence="2">The sequence shown here is derived from an EMBL/GenBank/DDBJ whole genome shotgun (WGS) entry which is preliminary data.</text>
</comment>